<keyword evidence="2" id="KW-1185">Reference proteome</keyword>
<dbReference type="SUPFAM" id="SSF53254">
    <property type="entry name" value="Phosphoglycerate mutase-like"/>
    <property type="match status" value="1"/>
</dbReference>
<accession>A0ABW0EWZ6</accession>
<dbReference type="InterPro" id="IPR050275">
    <property type="entry name" value="PGM_Phosphatase"/>
</dbReference>
<proteinExistence type="predicted"/>
<dbReference type="RefSeq" id="WP_378250523.1">
    <property type="nucleotide sequence ID" value="NZ_JBHSKF010000018.1"/>
</dbReference>
<name>A0ABW0EWZ6_9PSEU</name>
<dbReference type="InterPro" id="IPR001345">
    <property type="entry name" value="PG/BPGM_mutase_AS"/>
</dbReference>
<dbReference type="Proteomes" id="UP001596157">
    <property type="component" value="Unassembled WGS sequence"/>
</dbReference>
<dbReference type="Gene3D" id="3.40.50.1240">
    <property type="entry name" value="Phosphoglycerate mutase-like"/>
    <property type="match status" value="1"/>
</dbReference>
<dbReference type="SMART" id="SM00855">
    <property type="entry name" value="PGAM"/>
    <property type="match status" value="1"/>
</dbReference>
<sequence>MTRLLLVRHGQTPSNVKHILDSAPPGPSLTALGREQADLLAERTAEDPISAVYASVATRAQETATPMARRRNLGVTVLGGIHEVQAGDLEGRNDPEALAAFVEVYRGWTEGALHVAMPGGETGAAILERFTADIDHLRESHPDELVAVVSHGGLMRLGAEVLADNVGPQLANAGLIPNTGHILLESTGRGWHCLEWTGVRL</sequence>
<reference evidence="2" key="1">
    <citation type="journal article" date="2019" name="Int. J. Syst. Evol. Microbiol.">
        <title>The Global Catalogue of Microorganisms (GCM) 10K type strain sequencing project: providing services to taxonomists for standard genome sequencing and annotation.</title>
        <authorList>
            <consortium name="The Broad Institute Genomics Platform"/>
            <consortium name="The Broad Institute Genome Sequencing Center for Infectious Disease"/>
            <person name="Wu L."/>
            <person name="Ma J."/>
        </authorList>
    </citation>
    <scope>NUCLEOTIDE SEQUENCE [LARGE SCALE GENOMIC DNA]</scope>
    <source>
        <strain evidence="2">CCUG 59778</strain>
    </source>
</reference>
<dbReference type="EMBL" id="JBHSKF010000018">
    <property type="protein sequence ID" value="MFC5290625.1"/>
    <property type="molecule type" value="Genomic_DNA"/>
</dbReference>
<dbReference type="PANTHER" id="PTHR48100:SF58">
    <property type="entry name" value="PE-PGRS FAMILY PROTEIN PE_PGRS11"/>
    <property type="match status" value="1"/>
</dbReference>
<dbReference type="InterPro" id="IPR013078">
    <property type="entry name" value="His_Pase_superF_clade-1"/>
</dbReference>
<comment type="caution">
    <text evidence="1">The sequence shown here is derived from an EMBL/GenBank/DDBJ whole genome shotgun (WGS) entry which is preliminary data.</text>
</comment>
<evidence type="ECO:0000313" key="1">
    <source>
        <dbReference type="EMBL" id="MFC5290625.1"/>
    </source>
</evidence>
<dbReference type="PROSITE" id="PS00175">
    <property type="entry name" value="PG_MUTASE"/>
    <property type="match status" value="1"/>
</dbReference>
<gene>
    <name evidence="1" type="ORF">ACFPM7_26525</name>
</gene>
<dbReference type="PANTHER" id="PTHR48100">
    <property type="entry name" value="BROAD-SPECIFICITY PHOSPHATASE YOR283W-RELATED"/>
    <property type="match status" value="1"/>
</dbReference>
<dbReference type="InterPro" id="IPR029033">
    <property type="entry name" value="His_PPase_superfam"/>
</dbReference>
<protein>
    <submittedName>
        <fullName evidence="1">Histidine phosphatase family protein</fullName>
    </submittedName>
</protein>
<dbReference type="CDD" id="cd07067">
    <property type="entry name" value="HP_PGM_like"/>
    <property type="match status" value="1"/>
</dbReference>
<organism evidence="1 2">
    <name type="scientific">Actinokineospora guangxiensis</name>
    <dbReference type="NCBI Taxonomy" id="1490288"/>
    <lineage>
        <taxon>Bacteria</taxon>
        <taxon>Bacillati</taxon>
        <taxon>Actinomycetota</taxon>
        <taxon>Actinomycetes</taxon>
        <taxon>Pseudonocardiales</taxon>
        <taxon>Pseudonocardiaceae</taxon>
        <taxon>Actinokineospora</taxon>
    </lineage>
</organism>
<dbReference type="Pfam" id="PF00300">
    <property type="entry name" value="His_Phos_1"/>
    <property type="match status" value="1"/>
</dbReference>
<evidence type="ECO:0000313" key="2">
    <source>
        <dbReference type="Proteomes" id="UP001596157"/>
    </source>
</evidence>